<name>A0A0C3D326_9AGAM</name>
<gene>
    <name evidence="1" type="ORF">SCLCIDRAFT_1225078</name>
</gene>
<dbReference type="InParanoid" id="A0A0C3D326"/>
<evidence type="ECO:0000313" key="2">
    <source>
        <dbReference type="Proteomes" id="UP000053989"/>
    </source>
</evidence>
<dbReference type="AlphaFoldDB" id="A0A0C3D326"/>
<accession>A0A0C3D326</accession>
<evidence type="ECO:0000313" key="1">
    <source>
        <dbReference type="EMBL" id="KIM50819.1"/>
    </source>
</evidence>
<dbReference type="Proteomes" id="UP000053989">
    <property type="component" value="Unassembled WGS sequence"/>
</dbReference>
<keyword evidence="2" id="KW-1185">Reference proteome</keyword>
<dbReference type="EMBL" id="KN822323">
    <property type="protein sequence ID" value="KIM50819.1"/>
    <property type="molecule type" value="Genomic_DNA"/>
</dbReference>
<proteinExistence type="predicted"/>
<reference evidence="1 2" key="1">
    <citation type="submission" date="2014-04" db="EMBL/GenBank/DDBJ databases">
        <authorList>
            <consortium name="DOE Joint Genome Institute"/>
            <person name="Kuo A."/>
            <person name="Kohler A."/>
            <person name="Nagy L.G."/>
            <person name="Floudas D."/>
            <person name="Copeland A."/>
            <person name="Barry K.W."/>
            <person name="Cichocki N."/>
            <person name="Veneault-Fourrey C."/>
            <person name="LaButti K."/>
            <person name="Lindquist E.A."/>
            <person name="Lipzen A."/>
            <person name="Lundell T."/>
            <person name="Morin E."/>
            <person name="Murat C."/>
            <person name="Sun H."/>
            <person name="Tunlid A."/>
            <person name="Henrissat B."/>
            <person name="Grigoriev I.V."/>
            <person name="Hibbett D.S."/>
            <person name="Martin F."/>
            <person name="Nordberg H.P."/>
            <person name="Cantor M.N."/>
            <person name="Hua S.X."/>
        </authorList>
    </citation>
    <scope>NUCLEOTIDE SEQUENCE [LARGE SCALE GENOMIC DNA]</scope>
    <source>
        <strain evidence="1 2">Foug A</strain>
    </source>
</reference>
<sequence>MYNTEDLCCVLPEGCYRLWIKNKAVVVRPDRHCVETDRHAEPTVGPVTLLLIVVHSLFMSKERRTMPSLMINGAFL</sequence>
<reference evidence="2" key="2">
    <citation type="submission" date="2015-01" db="EMBL/GenBank/DDBJ databases">
        <title>Evolutionary Origins and Diversification of the Mycorrhizal Mutualists.</title>
        <authorList>
            <consortium name="DOE Joint Genome Institute"/>
            <consortium name="Mycorrhizal Genomics Consortium"/>
            <person name="Kohler A."/>
            <person name="Kuo A."/>
            <person name="Nagy L.G."/>
            <person name="Floudas D."/>
            <person name="Copeland A."/>
            <person name="Barry K.W."/>
            <person name="Cichocki N."/>
            <person name="Veneault-Fourrey C."/>
            <person name="LaButti K."/>
            <person name="Lindquist E.A."/>
            <person name="Lipzen A."/>
            <person name="Lundell T."/>
            <person name="Morin E."/>
            <person name="Murat C."/>
            <person name="Riley R."/>
            <person name="Ohm R."/>
            <person name="Sun H."/>
            <person name="Tunlid A."/>
            <person name="Henrissat B."/>
            <person name="Grigoriev I.V."/>
            <person name="Hibbett D.S."/>
            <person name="Martin F."/>
        </authorList>
    </citation>
    <scope>NUCLEOTIDE SEQUENCE [LARGE SCALE GENOMIC DNA]</scope>
    <source>
        <strain evidence="2">Foug A</strain>
    </source>
</reference>
<protein>
    <submittedName>
        <fullName evidence="1">Uncharacterized protein</fullName>
    </submittedName>
</protein>
<organism evidence="1 2">
    <name type="scientific">Scleroderma citrinum Foug A</name>
    <dbReference type="NCBI Taxonomy" id="1036808"/>
    <lineage>
        <taxon>Eukaryota</taxon>
        <taxon>Fungi</taxon>
        <taxon>Dikarya</taxon>
        <taxon>Basidiomycota</taxon>
        <taxon>Agaricomycotina</taxon>
        <taxon>Agaricomycetes</taxon>
        <taxon>Agaricomycetidae</taxon>
        <taxon>Boletales</taxon>
        <taxon>Sclerodermatineae</taxon>
        <taxon>Sclerodermataceae</taxon>
        <taxon>Scleroderma</taxon>
    </lineage>
</organism>
<dbReference type="HOGENOM" id="CLU_2655914_0_0_1"/>